<feature type="region of interest" description="Disordered" evidence="2">
    <location>
        <begin position="1"/>
        <end position="50"/>
    </location>
</feature>
<dbReference type="SMART" id="SM01007">
    <property type="entry name" value="Aldolase_II"/>
    <property type="match status" value="1"/>
</dbReference>
<dbReference type="Proteomes" id="UP000046395">
    <property type="component" value="Unassembled WGS sequence"/>
</dbReference>
<dbReference type="PANTHER" id="PTHR10672:SF3">
    <property type="entry name" value="PROTEIN HU-LI TAI SHAO"/>
    <property type="match status" value="1"/>
</dbReference>
<dbReference type="GO" id="GO:0051015">
    <property type="term" value="F:actin filament binding"/>
    <property type="evidence" value="ECO:0007669"/>
    <property type="project" value="TreeGrafter"/>
</dbReference>
<keyword evidence="4" id="KW-1185">Reference proteome</keyword>
<evidence type="ECO:0000313" key="4">
    <source>
        <dbReference type="Proteomes" id="UP000046395"/>
    </source>
</evidence>
<dbReference type="NCBIfam" id="NF005451">
    <property type="entry name" value="PRK07044.1"/>
    <property type="match status" value="1"/>
</dbReference>
<dbReference type="FunFam" id="3.40.225.10:FF:000013">
    <property type="entry name" value="Class II aldolase"/>
    <property type="match status" value="1"/>
</dbReference>
<feature type="compositionally biased region" description="Basic and acidic residues" evidence="2">
    <location>
        <begin position="14"/>
        <end position="31"/>
    </location>
</feature>
<feature type="region of interest" description="Disordered" evidence="2">
    <location>
        <begin position="712"/>
        <end position="763"/>
    </location>
</feature>
<dbReference type="InterPro" id="IPR001303">
    <property type="entry name" value="Aldolase_II/adducin_N"/>
</dbReference>
<dbReference type="GO" id="GO:0014069">
    <property type="term" value="C:postsynaptic density"/>
    <property type="evidence" value="ECO:0007669"/>
    <property type="project" value="TreeGrafter"/>
</dbReference>
<proteinExistence type="inferred from homology"/>
<dbReference type="WBParaSite" id="TMUE_0000000269.1">
    <property type="protein sequence ID" value="TMUE_0000000269.1"/>
    <property type="gene ID" value="WBGene00296210"/>
</dbReference>
<feature type="domain" description="Class II aldolase/adducin N-terminal" evidence="3">
    <location>
        <begin position="159"/>
        <end position="341"/>
    </location>
</feature>
<name>A0A5S6QGI3_TRIMR</name>
<feature type="compositionally biased region" description="Basic and acidic residues" evidence="2">
    <location>
        <begin position="40"/>
        <end position="50"/>
    </location>
</feature>
<protein>
    <submittedName>
        <fullName evidence="5 6">Class II aldolase/adducin N-terminal domain-containing protein</fullName>
    </submittedName>
</protein>
<dbReference type="GO" id="GO:0005886">
    <property type="term" value="C:plasma membrane"/>
    <property type="evidence" value="ECO:0007669"/>
    <property type="project" value="UniProtKB-SubCell"/>
</dbReference>
<dbReference type="WBParaSite" id="TMUE_2000006511.1">
    <property type="protein sequence ID" value="TMUE_2000006511.1"/>
    <property type="gene ID" value="WBGene00299629"/>
</dbReference>
<dbReference type="Gene3D" id="3.40.225.10">
    <property type="entry name" value="Class II aldolase/adducin N-terminal domain"/>
    <property type="match status" value="1"/>
</dbReference>
<dbReference type="PANTHER" id="PTHR10672">
    <property type="entry name" value="ADDUCIN"/>
    <property type="match status" value="1"/>
</dbReference>
<comment type="similarity">
    <text evidence="1">Belongs to the aldolase class II family. Adducin subfamily.</text>
</comment>
<dbReference type="GO" id="GO:0005856">
    <property type="term" value="C:cytoskeleton"/>
    <property type="evidence" value="ECO:0007669"/>
    <property type="project" value="TreeGrafter"/>
</dbReference>
<reference evidence="5 6" key="3">
    <citation type="submission" date="2019-12" db="UniProtKB">
        <authorList>
            <consortium name="WormBaseParasite"/>
        </authorList>
    </citation>
    <scope>IDENTIFICATION</scope>
</reference>
<dbReference type="SUPFAM" id="SSF53639">
    <property type="entry name" value="AraD/HMP-PK domain-like"/>
    <property type="match status" value="1"/>
</dbReference>
<accession>A0A5S6QGI3</accession>
<dbReference type="Pfam" id="PF00596">
    <property type="entry name" value="Aldolase_II"/>
    <property type="match status" value="1"/>
</dbReference>
<reference evidence="4" key="2">
    <citation type="submission" date="2014-03" db="EMBL/GenBank/DDBJ databases">
        <title>The whipworm genome and dual-species transcriptomics of an intimate host-pathogen interaction.</title>
        <authorList>
            <person name="Foth B.J."/>
            <person name="Tsai I.J."/>
            <person name="Reid A.J."/>
            <person name="Bancroft A.J."/>
            <person name="Nichol S."/>
            <person name="Tracey A."/>
            <person name="Holroyd N."/>
            <person name="Cotton J.A."/>
            <person name="Stanley E.J."/>
            <person name="Zarowiecki M."/>
            <person name="Liu J.Z."/>
            <person name="Huckvale T."/>
            <person name="Cooper P.J."/>
            <person name="Grencis R.K."/>
            <person name="Berriman M."/>
        </authorList>
    </citation>
    <scope>NUCLEOTIDE SEQUENCE [LARGE SCALE GENOMIC DNA]</scope>
    <source>
        <strain evidence="4">Edinburgh</strain>
    </source>
</reference>
<reference evidence="4" key="1">
    <citation type="submission" date="2013-11" db="EMBL/GenBank/DDBJ databases">
        <authorList>
            <person name="Aslett M."/>
        </authorList>
    </citation>
    <scope>NUCLEOTIDE SEQUENCE [LARGE SCALE GENOMIC DNA]</scope>
    <source>
        <strain evidence="4">Edinburgh</strain>
    </source>
</reference>
<evidence type="ECO:0000313" key="6">
    <source>
        <dbReference type="WBParaSite" id="TMUE_2000006511.1"/>
    </source>
</evidence>
<dbReference type="STRING" id="70415.A0A5S6QGI3"/>
<dbReference type="InterPro" id="IPR051017">
    <property type="entry name" value="Aldolase-II_Adducin_sf"/>
</dbReference>
<evidence type="ECO:0000259" key="3">
    <source>
        <dbReference type="SMART" id="SM01007"/>
    </source>
</evidence>
<organism evidence="4 6">
    <name type="scientific">Trichuris muris</name>
    <name type="common">Mouse whipworm</name>
    <dbReference type="NCBI Taxonomy" id="70415"/>
    <lineage>
        <taxon>Eukaryota</taxon>
        <taxon>Metazoa</taxon>
        <taxon>Ecdysozoa</taxon>
        <taxon>Nematoda</taxon>
        <taxon>Enoplea</taxon>
        <taxon>Dorylaimia</taxon>
        <taxon>Trichinellida</taxon>
        <taxon>Trichuridae</taxon>
        <taxon>Trichuris</taxon>
    </lineage>
</organism>
<feature type="compositionally biased region" description="Basic and acidic residues" evidence="2">
    <location>
        <begin position="715"/>
        <end position="731"/>
    </location>
</feature>
<dbReference type="InterPro" id="IPR036409">
    <property type="entry name" value="Aldolase_II/adducin_N_sf"/>
</dbReference>
<evidence type="ECO:0000256" key="2">
    <source>
        <dbReference type="SAM" id="MobiDB-lite"/>
    </source>
</evidence>
<evidence type="ECO:0000313" key="5">
    <source>
        <dbReference type="WBParaSite" id="TMUE_0000000269.1"/>
    </source>
</evidence>
<dbReference type="AlphaFoldDB" id="A0A5S6QGI3"/>
<evidence type="ECO:0000256" key="1">
    <source>
        <dbReference type="ARBA" id="ARBA00006274"/>
    </source>
</evidence>
<sequence length="763" mass="84516">MLAKRTAPGTQVDSRQKLRDEMPSKQKEAVKNSRSPPHMSPDKKMHFDLDDPDYIRDLQRPAVIKEDLNEMERRKRVQQILESKAFREELEQLILSEKNQGSGVDRLKTLEQLSQLILPSSPARHPSIGAVRSVVILPIADLRGAEVSKFTKQERILRNKLASLYRLIDLFQWSQGIYNHNSVRMTTEGGDVVLTNPFGLLYHEITASSLVKVNFTGQILDPGSSGLGINDAAYVLHTAIYQARSDIRCIIHMHTPVVGAVAAMKCGFLPISQEALAVGTVSYHEYQGAANEDEQRSAVACDIGNSKVMFLRNHGYVACGSTIAEAFHLAYNVVLACETQIRAVRAGIDNLFLASEEAKSRAAETAKEGAGGGSPNRVQDGVKKIQWGVGELEWEAWMRVLDSAGYRTGHVYRQPWLSSKAPLAHSDVAQPPAATARGLLTESDHPPEGQILHGKNEGVWMNSPNAYTKLLLKETGTSEPKTYTKWVQDINVTGSTPVKIVPPHQFVPVAPTTREFKEKRNMLKEARRVDTISAGPQSKVLDPVAWQDIEKIKEADMTGSEDKVMIGAASKGIIEREFRHNAQIYQQLYQPNPFSSETDEDIKAYLKAVEKKHDLLLDSSGERHDESPSPESISLMLAARDQQSPAFQDETPTSTGSGLVTTFDAMSDRATTLVFGSPKLISDISASPGRGSWFQRSKSERFHRILARDANTAGDDGKALSDDELQADGKKDKKKKMFKTPAFLSRGKKDRKKKEVVTLELSE</sequence>